<protein>
    <recommendedName>
        <fullName evidence="4">Parvulin-like PPIase</fullName>
        <ecNumber evidence="3">5.2.1.8</ecNumber>
    </recommendedName>
    <alternativeName>
        <fullName evidence="6">Peptidyl-prolyl cis-trans isomerase plp</fullName>
    </alternativeName>
    <alternativeName>
        <fullName evidence="7">Rotamase plp</fullName>
    </alternativeName>
</protein>
<keyword evidence="5 8" id="KW-0697">Rotamase</keyword>
<dbReference type="AlphaFoldDB" id="A0A1X6YGT0"/>
<dbReference type="InterPro" id="IPR000297">
    <property type="entry name" value="PPIase_PpiC"/>
</dbReference>
<dbReference type="InterPro" id="IPR023058">
    <property type="entry name" value="PPIase_PpiC_CS"/>
</dbReference>
<dbReference type="PANTHER" id="PTHR47245">
    <property type="entry name" value="PEPTIDYLPROLYL ISOMERASE"/>
    <property type="match status" value="1"/>
</dbReference>
<dbReference type="PANTHER" id="PTHR47245:SF2">
    <property type="entry name" value="PEPTIDYL-PROLYL CIS-TRANS ISOMERASE HP_0175-RELATED"/>
    <property type="match status" value="1"/>
</dbReference>
<evidence type="ECO:0000256" key="7">
    <source>
        <dbReference type="ARBA" id="ARBA00031484"/>
    </source>
</evidence>
<dbReference type="InterPro" id="IPR027304">
    <property type="entry name" value="Trigger_fact/SurA_dom_sf"/>
</dbReference>
<evidence type="ECO:0000256" key="6">
    <source>
        <dbReference type="ARBA" id="ARBA00030642"/>
    </source>
</evidence>
<dbReference type="Proteomes" id="UP000193570">
    <property type="component" value="Unassembled WGS sequence"/>
</dbReference>
<feature type="signal peptide" evidence="9">
    <location>
        <begin position="1"/>
        <end position="23"/>
    </location>
</feature>
<evidence type="ECO:0000256" key="5">
    <source>
        <dbReference type="ARBA" id="ARBA00023110"/>
    </source>
</evidence>
<dbReference type="PROSITE" id="PS01096">
    <property type="entry name" value="PPIC_PPIASE_1"/>
    <property type="match status" value="1"/>
</dbReference>
<keyword evidence="12" id="KW-1185">Reference proteome</keyword>
<organism evidence="11 12">
    <name type="scientific">Roseivivax jejudonensis</name>
    <dbReference type="NCBI Taxonomy" id="1529041"/>
    <lineage>
        <taxon>Bacteria</taxon>
        <taxon>Pseudomonadati</taxon>
        <taxon>Pseudomonadota</taxon>
        <taxon>Alphaproteobacteria</taxon>
        <taxon>Rhodobacterales</taxon>
        <taxon>Roseobacteraceae</taxon>
        <taxon>Roseivivax</taxon>
    </lineage>
</organism>
<evidence type="ECO:0000256" key="9">
    <source>
        <dbReference type="SAM" id="SignalP"/>
    </source>
</evidence>
<evidence type="ECO:0000256" key="4">
    <source>
        <dbReference type="ARBA" id="ARBA00018370"/>
    </source>
</evidence>
<dbReference type="GO" id="GO:0003755">
    <property type="term" value="F:peptidyl-prolyl cis-trans isomerase activity"/>
    <property type="evidence" value="ECO:0007669"/>
    <property type="project" value="UniProtKB-KW"/>
</dbReference>
<dbReference type="SUPFAM" id="SSF109998">
    <property type="entry name" value="Triger factor/SurA peptide-binding domain-like"/>
    <property type="match status" value="1"/>
</dbReference>
<feature type="domain" description="PpiC" evidence="10">
    <location>
        <begin position="152"/>
        <end position="241"/>
    </location>
</feature>
<sequence>MILRAPRIAAPFLAACLALPAFAQDDAGAGADATGGQETPAPDAALDTVIASVNGQDILLGHMLMVRSGLPEQYQQLPNDVLWEGILDQLVQQEVLAQSDMAEETQRVSLALDNERRALVASEAVAAMSADLVSEDAIREAYESQFATEAQGTEYNAAHILVESEEEAQDVLAALDDGADFAELAQERSTGPSGPNGGSLGWFGEGQMVAPFEEAVAGLEAGEVSQPVETQFGWHVIRLNETRQTEAPALEEVRDQIAQQLQADAVQARIEELVAGAEVDRSGAESVDPAALGRIDLLEN</sequence>
<dbReference type="InterPro" id="IPR046357">
    <property type="entry name" value="PPIase_dom_sf"/>
</dbReference>
<dbReference type="OrthoDB" id="14196at2"/>
<reference evidence="11 12" key="1">
    <citation type="submission" date="2017-03" db="EMBL/GenBank/DDBJ databases">
        <authorList>
            <person name="Afonso C.L."/>
            <person name="Miller P.J."/>
            <person name="Scott M.A."/>
            <person name="Spackman E."/>
            <person name="Goraichik I."/>
            <person name="Dimitrov K.M."/>
            <person name="Suarez D.L."/>
            <person name="Swayne D.E."/>
        </authorList>
    </citation>
    <scope>NUCLEOTIDE SEQUENCE [LARGE SCALE GENOMIC DNA]</scope>
    <source>
        <strain evidence="11 12">CECT 8625</strain>
    </source>
</reference>
<comment type="catalytic activity">
    <reaction evidence="1">
        <text>[protein]-peptidylproline (omega=180) = [protein]-peptidylproline (omega=0)</text>
        <dbReference type="Rhea" id="RHEA:16237"/>
        <dbReference type="Rhea" id="RHEA-COMP:10747"/>
        <dbReference type="Rhea" id="RHEA-COMP:10748"/>
        <dbReference type="ChEBI" id="CHEBI:83833"/>
        <dbReference type="ChEBI" id="CHEBI:83834"/>
        <dbReference type="EC" id="5.2.1.8"/>
    </reaction>
</comment>
<gene>
    <name evidence="11" type="ORF">ROJ8625_00790</name>
</gene>
<comment type="similarity">
    <text evidence="2">Belongs to the PpiC/parvulin rotamase family.</text>
</comment>
<evidence type="ECO:0000313" key="11">
    <source>
        <dbReference type="EMBL" id="SLN21275.1"/>
    </source>
</evidence>
<dbReference type="Gene3D" id="3.10.50.40">
    <property type="match status" value="1"/>
</dbReference>
<proteinExistence type="inferred from homology"/>
<dbReference type="EC" id="5.2.1.8" evidence="3"/>
<evidence type="ECO:0000256" key="1">
    <source>
        <dbReference type="ARBA" id="ARBA00000971"/>
    </source>
</evidence>
<dbReference type="InterPro" id="IPR050245">
    <property type="entry name" value="PrsA_foldase"/>
</dbReference>
<dbReference type="RefSeq" id="WP_085790503.1">
    <property type="nucleotide sequence ID" value="NZ_FWFK01000001.1"/>
</dbReference>
<accession>A0A1X6YGT0</accession>
<dbReference type="EMBL" id="FWFK01000001">
    <property type="protein sequence ID" value="SLN21275.1"/>
    <property type="molecule type" value="Genomic_DNA"/>
</dbReference>
<dbReference type="SUPFAM" id="SSF54534">
    <property type="entry name" value="FKBP-like"/>
    <property type="match status" value="1"/>
</dbReference>
<dbReference type="PROSITE" id="PS50198">
    <property type="entry name" value="PPIC_PPIASE_2"/>
    <property type="match status" value="1"/>
</dbReference>
<feature type="chain" id="PRO_5012575374" description="Parvulin-like PPIase" evidence="9">
    <location>
        <begin position="24"/>
        <end position="300"/>
    </location>
</feature>
<keyword evidence="8 11" id="KW-0413">Isomerase</keyword>
<evidence type="ECO:0000313" key="12">
    <source>
        <dbReference type="Proteomes" id="UP000193570"/>
    </source>
</evidence>
<evidence type="ECO:0000256" key="3">
    <source>
        <dbReference type="ARBA" id="ARBA00013194"/>
    </source>
</evidence>
<evidence type="ECO:0000259" key="10">
    <source>
        <dbReference type="PROSITE" id="PS50198"/>
    </source>
</evidence>
<keyword evidence="9" id="KW-0732">Signal</keyword>
<name>A0A1X6YGT0_9RHOB</name>
<evidence type="ECO:0000256" key="8">
    <source>
        <dbReference type="PROSITE-ProRule" id="PRU00278"/>
    </source>
</evidence>
<dbReference type="Pfam" id="PF00639">
    <property type="entry name" value="Rotamase"/>
    <property type="match status" value="1"/>
</dbReference>
<evidence type="ECO:0000256" key="2">
    <source>
        <dbReference type="ARBA" id="ARBA00007656"/>
    </source>
</evidence>